<evidence type="ECO:0000256" key="5">
    <source>
        <dbReference type="ARBA" id="ARBA00022692"/>
    </source>
</evidence>
<feature type="transmembrane region" description="Helical" evidence="11">
    <location>
        <begin position="35"/>
        <end position="57"/>
    </location>
</feature>
<dbReference type="EMBL" id="DXDC01000153">
    <property type="protein sequence ID" value="HIY65667.1"/>
    <property type="molecule type" value="Genomic_DNA"/>
</dbReference>
<comment type="subunit">
    <text evidence="10">Associates with subunits I, II and III to form cytochrome c oxidase.</text>
</comment>
<dbReference type="AlphaFoldDB" id="A0A9D1YV28"/>
<reference evidence="12" key="1">
    <citation type="journal article" date="2021" name="PeerJ">
        <title>Extensive microbial diversity within the chicken gut microbiome revealed by metagenomics and culture.</title>
        <authorList>
            <person name="Gilroy R."/>
            <person name="Ravi A."/>
            <person name="Getino M."/>
            <person name="Pursley I."/>
            <person name="Horton D.L."/>
            <person name="Alikhan N.F."/>
            <person name="Baker D."/>
            <person name="Gharbi K."/>
            <person name="Hall N."/>
            <person name="Watson M."/>
            <person name="Adriaenssens E.M."/>
            <person name="Foster-Nyarko E."/>
            <person name="Jarju S."/>
            <person name="Secka A."/>
            <person name="Antonio M."/>
            <person name="Oren A."/>
            <person name="Chaudhuri R.R."/>
            <person name="La Ragione R."/>
            <person name="Hildebrand F."/>
            <person name="Pallen M.J."/>
        </authorList>
    </citation>
    <scope>NUCLEOTIDE SEQUENCE</scope>
    <source>
        <strain evidence="12">ChiGjej1B1-98</strain>
    </source>
</reference>
<evidence type="ECO:0000256" key="8">
    <source>
        <dbReference type="ARBA" id="ARBA00023136"/>
    </source>
</evidence>
<sequence length="141" mass="15943">MKANVVILWIIGAFFLFAGGLYSYWAILDTGRIEWVGTVAMSLTGVMAIFIAVYMWWSIMRPSRGHVYPEDRLDAEIDDGDPELGHFSPWSWWPIILAAAISIFVMGIAISTFMLPIGLALIAVSLVGWVYEYYRGNFVQR</sequence>
<feature type="transmembrane region" description="Helical" evidence="11">
    <location>
        <begin position="117"/>
        <end position="134"/>
    </location>
</feature>
<accession>A0A9D1YV28</accession>
<evidence type="ECO:0000256" key="3">
    <source>
        <dbReference type="ARBA" id="ARBA00006870"/>
    </source>
</evidence>
<evidence type="ECO:0000256" key="7">
    <source>
        <dbReference type="ARBA" id="ARBA00022989"/>
    </source>
</evidence>
<evidence type="ECO:0000256" key="9">
    <source>
        <dbReference type="ARBA" id="ARBA00047816"/>
    </source>
</evidence>
<dbReference type="EC" id="7.1.1.9" evidence="10"/>
<keyword evidence="5 11" id="KW-0812">Transmembrane</keyword>
<comment type="caution">
    <text evidence="12">The sequence shown here is derived from an EMBL/GenBank/DDBJ whole genome shotgun (WGS) entry which is preliminary data.</text>
</comment>
<keyword evidence="7 11" id="KW-1133">Transmembrane helix</keyword>
<keyword evidence="4 10" id="KW-1003">Cell membrane</keyword>
<comment type="catalytic activity">
    <reaction evidence="9 10">
        <text>4 Fe(II)-[cytochrome c] + O2 + 8 H(+)(in) = 4 Fe(III)-[cytochrome c] + 2 H2O + 4 H(+)(out)</text>
        <dbReference type="Rhea" id="RHEA:11436"/>
        <dbReference type="Rhea" id="RHEA-COMP:10350"/>
        <dbReference type="Rhea" id="RHEA-COMP:14399"/>
        <dbReference type="ChEBI" id="CHEBI:15377"/>
        <dbReference type="ChEBI" id="CHEBI:15378"/>
        <dbReference type="ChEBI" id="CHEBI:15379"/>
        <dbReference type="ChEBI" id="CHEBI:29033"/>
        <dbReference type="ChEBI" id="CHEBI:29034"/>
        <dbReference type="EC" id="7.1.1.9"/>
    </reaction>
</comment>
<reference evidence="12" key="2">
    <citation type="submission" date="2021-04" db="EMBL/GenBank/DDBJ databases">
        <authorList>
            <person name="Gilroy R."/>
        </authorList>
    </citation>
    <scope>NUCLEOTIDE SEQUENCE</scope>
    <source>
        <strain evidence="12">ChiGjej1B1-98</strain>
    </source>
</reference>
<evidence type="ECO:0000313" key="12">
    <source>
        <dbReference type="EMBL" id="HIY65667.1"/>
    </source>
</evidence>
<evidence type="ECO:0000313" key="13">
    <source>
        <dbReference type="Proteomes" id="UP000824005"/>
    </source>
</evidence>
<evidence type="ECO:0000256" key="1">
    <source>
        <dbReference type="ARBA" id="ARBA00002536"/>
    </source>
</evidence>
<dbReference type="PIRSF" id="PIRSF017385">
    <property type="entry name" value="CtaF"/>
    <property type="match status" value="1"/>
</dbReference>
<keyword evidence="6 10" id="KW-1278">Translocase</keyword>
<comment type="subcellular location">
    <subcellularLocation>
        <location evidence="2">Cell membrane</location>
        <topology evidence="2">Multi-pass membrane protein</topology>
    </subcellularLocation>
</comment>
<dbReference type="GO" id="GO:0022900">
    <property type="term" value="P:electron transport chain"/>
    <property type="evidence" value="ECO:0007669"/>
    <property type="project" value="InterPro"/>
</dbReference>
<dbReference type="GO" id="GO:0004129">
    <property type="term" value="F:cytochrome-c oxidase activity"/>
    <property type="evidence" value="ECO:0007669"/>
    <property type="project" value="UniProtKB-EC"/>
</dbReference>
<protein>
    <recommendedName>
        <fullName evidence="10">Cytochrome c oxidase polypeptide 4</fullName>
        <ecNumber evidence="10">7.1.1.9</ecNumber>
    </recommendedName>
    <alternativeName>
        <fullName evidence="10">Cytochrome aa3 subunit 4</fullName>
    </alternativeName>
    <alternativeName>
        <fullName evidence="10">Cytochrome c oxidase polypeptide IV</fullName>
    </alternativeName>
</protein>
<dbReference type="InterPro" id="IPR021050">
    <property type="entry name" value="Cyt_c_oxidase_su4_actinobac"/>
</dbReference>
<comment type="similarity">
    <text evidence="3 10">Belongs to the cytochrome c oxidase bacterial subunit CtaF family.</text>
</comment>
<dbReference type="Gene3D" id="1.10.287.70">
    <property type="match status" value="1"/>
</dbReference>
<evidence type="ECO:0000256" key="10">
    <source>
        <dbReference type="PIRNR" id="PIRNR017385"/>
    </source>
</evidence>
<comment type="function">
    <text evidence="1 10">Part of cytochrome c oxidase, its function is unknown.</text>
</comment>
<name>A0A9D1YV28_9MICO</name>
<keyword evidence="8 10" id="KW-0472">Membrane</keyword>
<dbReference type="Pfam" id="PF12270">
    <property type="entry name" value="Cyt_c_ox_IV"/>
    <property type="match status" value="1"/>
</dbReference>
<evidence type="ECO:0000256" key="6">
    <source>
        <dbReference type="ARBA" id="ARBA00022967"/>
    </source>
</evidence>
<gene>
    <name evidence="12" type="ORF">H9830_05255</name>
</gene>
<dbReference type="Proteomes" id="UP000824005">
    <property type="component" value="Unassembled WGS sequence"/>
</dbReference>
<organism evidence="12 13">
    <name type="scientific">Candidatus Agrococcus pullicola</name>
    <dbReference type="NCBI Taxonomy" id="2838429"/>
    <lineage>
        <taxon>Bacteria</taxon>
        <taxon>Bacillati</taxon>
        <taxon>Actinomycetota</taxon>
        <taxon>Actinomycetes</taxon>
        <taxon>Micrococcales</taxon>
        <taxon>Microbacteriaceae</taxon>
        <taxon>Agrococcus</taxon>
    </lineage>
</organism>
<feature type="transmembrane region" description="Helical" evidence="11">
    <location>
        <begin position="6"/>
        <end position="28"/>
    </location>
</feature>
<proteinExistence type="inferred from homology"/>
<evidence type="ECO:0000256" key="11">
    <source>
        <dbReference type="SAM" id="Phobius"/>
    </source>
</evidence>
<dbReference type="GO" id="GO:0005886">
    <property type="term" value="C:plasma membrane"/>
    <property type="evidence" value="ECO:0007669"/>
    <property type="project" value="UniProtKB-SubCell"/>
</dbReference>
<evidence type="ECO:0000256" key="4">
    <source>
        <dbReference type="ARBA" id="ARBA00022475"/>
    </source>
</evidence>
<evidence type="ECO:0000256" key="2">
    <source>
        <dbReference type="ARBA" id="ARBA00004651"/>
    </source>
</evidence>